<dbReference type="EMBL" id="RBVX01000105">
    <property type="protein sequence ID" value="RSL29010.1"/>
    <property type="molecule type" value="Genomic_DNA"/>
</dbReference>
<evidence type="ECO:0000313" key="2">
    <source>
        <dbReference type="Proteomes" id="UP000275076"/>
    </source>
</evidence>
<dbReference type="Proteomes" id="UP000275076">
    <property type="component" value="Unassembled WGS sequence"/>
</dbReference>
<reference evidence="1 2" key="1">
    <citation type="submission" date="2018-10" db="EMBL/GenBank/DDBJ databases">
        <title>Draft genome sequence of Bacillus salarius IM0101, isolated from a hypersaline soil in Inner Mongolia, China.</title>
        <authorList>
            <person name="Yamprayoonswat W."/>
            <person name="Boonvisut S."/>
            <person name="Jumpathong W."/>
            <person name="Sittihan S."/>
            <person name="Ruangsuj P."/>
            <person name="Wanthongcharoen S."/>
            <person name="Thongpramul N."/>
            <person name="Pimmason S."/>
            <person name="Yu B."/>
            <person name="Yasawong M."/>
        </authorList>
    </citation>
    <scope>NUCLEOTIDE SEQUENCE [LARGE SCALE GENOMIC DNA]</scope>
    <source>
        <strain evidence="1 2">IM0101</strain>
    </source>
</reference>
<sequence length="68" mass="8032">MEIVKDGDVKQKFNLHTMDRSGDKFRLLRTELKMATYIMLNILLTIVKVKKSTVLDQHNSKIKNIKHY</sequence>
<protein>
    <submittedName>
        <fullName evidence="1">Uncharacterized protein</fullName>
    </submittedName>
</protein>
<proteinExistence type="predicted"/>
<gene>
    <name evidence="1" type="ORF">D7Z54_33480</name>
</gene>
<evidence type="ECO:0000313" key="1">
    <source>
        <dbReference type="EMBL" id="RSL29010.1"/>
    </source>
</evidence>
<keyword evidence="2" id="KW-1185">Reference proteome</keyword>
<name>A0A3R9WLK5_9BACI</name>
<organism evidence="1 2">
    <name type="scientific">Salibacterium salarium</name>
    <dbReference type="NCBI Taxonomy" id="284579"/>
    <lineage>
        <taxon>Bacteria</taxon>
        <taxon>Bacillati</taxon>
        <taxon>Bacillota</taxon>
        <taxon>Bacilli</taxon>
        <taxon>Bacillales</taxon>
        <taxon>Bacillaceae</taxon>
    </lineage>
</organism>
<dbReference type="AlphaFoldDB" id="A0A3R9WLK5"/>
<accession>A0A3R9WLK5</accession>
<comment type="caution">
    <text evidence="1">The sequence shown here is derived from an EMBL/GenBank/DDBJ whole genome shotgun (WGS) entry which is preliminary data.</text>
</comment>